<dbReference type="Pfam" id="PF02667">
    <property type="entry name" value="SCFA_trans"/>
    <property type="match status" value="1"/>
</dbReference>
<organism evidence="2 3">
    <name type="scientific">Arthrobacter halodurans</name>
    <dbReference type="NCBI Taxonomy" id="516699"/>
    <lineage>
        <taxon>Bacteria</taxon>
        <taxon>Bacillati</taxon>
        <taxon>Actinomycetota</taxon>
        <taxon>Actinomycetes</taxon>
        <taxon>Micrococcales</taxon>
        <taxon>Micrococcaceae</taxon>
        <taxon>Arthrobacter</taxon>
    </lineage>
</organism>
<feature type="transmembrane region" description="Helical" evidence="1">
    <location>
        <begin position="345"/>
        <end position="370"/>
    </location>
</feature>
<dbReference type="EMBL" id="JBHDLJ010000014">
    <property type="protein sequence ID" value="MFB0835827.1"/>
    <property type="molecule type" value="Genomic_DNA"/>
</dbReference>
<accession>A0ABV4UQA8</accession>
<dbReference type="Proteomes" id="UP001575652">
    <property type="component" value="Unassembled WGS sequence"/>
</dbReference>
<keyword evidence="1" id="KW-1133">Transmembrane helix</keyword>
<dbReference type="PANTHER" id="PTHR41983">
    <property type="entry name" value="SHORT-CHAIN FATTY ACID TRANSPORTER-RELATED"/>
    <property type="match status" value="1"/>
</dbReference>
<dbReference type="RefSeq" id="WP_373973003.1">
    <property type="nucleotide sequence ID" value="NZ_JBHDLJ010000014.1"/>
</dbReference>
<name>A0ABV4UQA8_9MICC</name>
<dbReference type="InterPro" id="IPR006160">
    <property type="entry name" value="SCFA_transpt_AtoE"/>
</dbReference>
<feature type="transmembrane region" description="Helical" evidence="1">
    <location>
        <begin position="147"/>
        <end position="167"/>
    </location>
</feature>
<feature type="transmembrane region" description="Helical" evidence="1">
    <location>
        <begin position="319"/>
        <end position="339"/>
    </location>
</feature>
<proteinExistence type="predicted"/>
<feature type="transmembrane region" description="Helical" evidence="1">
    <location>
        <begin position="106"/>
        <end position="135"/>
    </location>
</feature>
<feature type="transmembrane region" description="Helical" evidence="1">
    <location>
        <begin position="27"/>
        <end position="49"/>
    </location>
</feature>
<evidence type="ECO:0000256" key="1">
    <source>
        <dbReference type="SAM" id="Phobius"/>
    </source>
</evidence>
<sequence length="455" mass="48186">MSTTTPPKQGTPLSRAMRPVNNLVERFIPSALVFAIALTFIVALLALVVTGSDPVLIVQSWGDGLAGLLSFITQMALILLLGHILANTRPVRKLLRGLGSVPRTAIQAYLFVFVVAAVASLITWGLGLVVGALLAKEVAAQGRDRGIKLHFPMLVACGFAGFVVWHMGYSGSGPLTAATPDSFIAQQLGGTLPITETTFSTWNMVAAAATIVVVAFALFLVAPRSGDRIIELAQDAREKDVDIDDAVETPADRVDASRIPTLLLGLMLATYLVIHFSTGGTLTLDIVNWTFLALILLLVRNPFELMALTKHAASNVGEILLQFPLYAGILGIMTGTGLIEVFSDAFVAISTPQTFGVLAFLSAGLVNFFVPSGGGQFAVQAPIMLSAAERLGVDPAIPIMAVAYGDQWTNMIQPFWALPLLAIAGLKMRDILGYTTVVLLASGLVFAATLFIVSL</sequence>
<evidence type="ECO:0000313" key="2">
    <source>
        <dbReference type="EMBL" id="MFB0835827.1"/>
    </source>
</evidence>
<feature type="transmembrane region" description="Helical" evidence="1">
    <location>
        <begin position="431"/>
        <end position="453"/>
    </location>
</feature>
<keyword evidence="1" id="KW-0472">Membrane</keyword>
<gene>
    <name evidence="2" type="ORF">ACETWP_14640</name>
</gene>
<reference evidence="2 3" key="1">
    <citation type="submission" date="2024-09" db="EMBL/GenBank/DDBJ databases">
        <authorList>
            <person name="Salinas-Garcia M.A."/>
            <person name="Prieme A."/>
        </authorList>
    </citation>
    <scope>NUCLEOTIDE SEQUENCE [LARGE SCALE GENOMIC DNA]</scope>
    <source>
        <strain evidence="2 3">DSM 21081</strain>
    </source>
</reference>
<keyword evidence="3" id="KW-1185">Reference proteome</keyword>
<feature type="transmembrane region" description="Helical" evidence="1">
    <location>
        <begin position="61"/>
        <end position="86"/>
    </location>
</feature>
<dbReference type="PANTHER" id="PTHR41983:SF2">
    <property type="entry name" value="SHORT-CHAIN FATTY ACID TRANSPORTER-RELATED"/>
    <property type="match status" value="1"/>
</dbReference>
<comment type="caution">
    <text evidence="2">The sequence shown here is derived from an EMBL/GenBank/DDBJ whole genome shotgun (WGS) entry which is preliminary data.</text>
</comment>
<feature type="transmembrane region" description="Helical" evidence="1">
    <location>
        <begin position="202"/>
        <end position="222"/>
    </location>
</feature>
<evidence type="ECO:0000313" key="3">
    <source>
        <dbReference type="Proteomes" id="UP001575652"/>
    </source>
</evidence>
<protein>
    <submittedName>
        <fullName evidence="2">Short-chain fatty acid transporter</fullName>
    </submittedName>
</protein>
<feature type="transmembrane region" description="Helical" evidence="1">
    <location>
        <begin position="282"/>
        <end position="299"/>
    </location>
</feature>
<keyword evidence="1" id="KW-0812">Transmembrane</keyword>